<name>A0A8J7L1X8_9FIRM</name>
<evidence type="ECO:0000313" key="16">
    <source>
        <dbReference type="Proteomes" id="UP000623269"/>
    </source>
</evidence>
<evidence type="ECO:0000256" key="14">
    <source>
        <dbReference type="SAM" id="Phobius"/>
    </source>
</evidence>
<evidence type="ECO:0000256" key="8">
    <source>
        <dbReference type="ARBA" id="ARBA00023098"/>
    </source>
</evidence>
<keyword evidence="7 14" id="KW-1133">Transmembrane helix</keyword>
<dbReference type="RefSeq" id="WP_197659735.1">
    <property type="nucleotide sequence ID" value="NZ_JAEAGR010000001.1"/>
</dbReference>
<dbReference type="AlphaFoldDB" id="A0A8J7L1X8"/>
<reference evidence="15" key="1">
    <citation type="submission" date="2020-12" db="EMBL/GenBank/DDBJ databases">
        <title>M. sibirica DSM 26468T genome.</title>
        <authorList>
            <person name="Thieme N."/>
            <person name="Rettenmaier R."/>
            <person name="Zverlov V."/>
            <person name="Liebl W."/>
        </authorList>
    </citation>
    <scope>NUCLEOTIDE SEQUENCE</scope>
    <source>
        <strain evidence="15">DSM 26468</strain>
    </source>
</reference>
<dbReference type="Proteomes" id="UP000623269">
    <property type="component" value="Unassembled WGS sequence"/>
</dbReference>
<comment type="subcellular location">
    <subcellularLocation>
        <location evidence="2">Membrane</location>
        <topology evidence="2">Multi-pass membrane protein</topology>
    </subcellularLocation>
</comment>
<dbReference type="EMBL" id="JAEAGR010000001">
    <property type="protein sequence ID" value="MBH1939518.1"/>
    <property type="molecule type" value="Genomic_DNA"/>
</dbReference>
<evidence type="ECO:0000256" key="4">
    <source>
        <dbReference type="ARBA" id="ARBA00022516"/>
    </source>
</evidence>
<dbReference type="InterPro" id="IPR000462">
    <property type="entry name" value="CDP-OH_P_trans"/>
</dbReference>
<evidence type="ECO:0000256" key="3">
    <source>
        <dbReference type="ARBA" id="ARBA00010441"/>
    </source>
</evidence>
<evidence type="ECO:0000256" key="1">
    <source>
        <dbReference type="ARBA" id="ARBA00003973"/>
    </source>
</evidence>
<comment type="similarity">
    <text evidence="3 13">Belongs to the CDP-alcohol phosphatidyltransferase class-I family.</text>
</comment>
<evidence type="ECO:0000256" key="6">
    <source>
        <dbReference type="ARBA" id="ARBA00022692"/>
    </source>
</evidence>
<dbReference type="UniPathway" id="UPA00084">
    <property type="reaction ID" value="UER00503"/>
</dbReference>
<proteinExistence type="inferred from homology"/>
<dbReference type="GO" id="GO:0008444">
    <property type="term" value="F:CDP-diacylglycerol-glycerol-3-phosphate 3-phosphatidyltransferase activity"/>
    <property type="evidence" value="ECO:0007669"/>
    <property type="project" value="InterPro"/>
</dbReference>
<keyword evidence="9 14" id="KW-0472">Membrane</keyword>
<evidence type="ECO:0000256" key="5">
    <source>
        <dbReference type="ARBA" id="ARBA00022679"/>
    </source>
</evidence>
<keyword evidence="4" id="KW-0444">Lipid biosynthesis</keyword>
<evidence type="ECO:0000256" key="7">
    <source>
        <dbReference type="ARBA" id="ARBA00022989"/>
    </source>
</evidence>
<dbReference type="PROSITE" id="PS00379">
    <property type="entry name" value="CDP_ALCOHOL_P_TRANSF"/>
    <property type="match status" value="1"/>
</dbReference>
<evidence type="ECO:0000256" key="2">
    <source>
        <dbReference type="ARBA" id="ARBA00004141"/>
    </source>
</evidence>
<feature type="transmembrane region" description="Helical" evidence="14">
    <location>
        <begin position="140"/>
        <end position="162"/>
    </location>
</feature>
<keyword evidence="6 14" id="KW-0812">Transmembrane</keyword>
<dbReference type="InterPro" id="IPR043130">
    <property type="entry name" value="CDP-OH_PTrfase_TM_dom"/>
</dbReference>
<keyword evidence="11" id="KW-1208">Phospholipid metabolism</keyword>
<feature type="transmembrane region" description="Helical" evidence="14">
    <location>
        <begin position="63"/>
        <end position="81"/>
    </location>
</feature>
<comment type="caution">
    <text evidence="15">The sequence shown here is derived from an EMBL/GenBank/DDBJ whole genome shotgun (WGS) entry which is preliminary data.</text>
</comment>
<dbReference type="GO" id="GO:0016020">
    <property type="term" value="C:membrane"/>
    <property type="evidence" value="ECO:0007669"/>
    <property type="project" value="UniProtKB-SubCell"/>
</dbReference>
<accession>A0A8J7L1X8</accession>
<evidence type="ECO:0000256" key="10">
    <source>
        <dbReference type="ARBA" id="ARBA00023209"/>
    </source>
</evidence>
<dbReference type="GO" id="GO:0006655">
    <property type="term" value="P:phosphatidylglycerol biosynthetic process"/>
    <property type="evidence" value="ECO:0007669"/>
    <property type="project" value="UniProtKB-UniPathway"/>
</dbReference>
<keyword evidence="16" id="KW-1185">Reference proteome</keyword>
<evidence type="ECO:0000256" key="9">
    <source>
        <dbReference type="ARBA" id="ARBA00023136"/>
    </source>
</evidence>
<dbReference type="PANTHER" id="PTHR14269">
    <property type="entry name" value="CDP-DIACYLGLYCEROL--GLYCEROL-3-PHOSPHATE 3-PHOSPHATIDYLTRANSFERASE-RELATED"/>
    <property type="match status" value="1"/>
</dbReference>
<evidence type="ECO:0000256" key="13">
    <source>
        <dbReference type="RuleBase" id="RU003750"/>
    </source>
</evidence>
<keyword evidence="5 13" id="KW-0808">Transferase</keyword>
<protein>
    <recommendedName>
        <fullName evidence="12">Phosphatidylglycerophosphate synthase</fullName>
    </recommendedName>
</protein>
<sequence length="176" mass="20276">MKNVANLITISRIFMSVILLFFLNNTTIFIPVYLICGISDFIDGYIARKTNTTSNLGARLDSLADLLMFIVLLLYVFLHIGEEIRNYLPFIIIIILIRTINILIAYVKFHAFVVLHTWCNKITGISVFLIPLFMNRVNRIYLYIVFIVGTISALEEGLLHLLTSKPNLNRRSIFFD</sequence>
<evidence type="ECO:0000256" key="11">
    <source>
        <dbReference type="ARBA" id="ARBA00023264"/>
    </source>
</evidence>
<dbReference type="InterPro" id="IPR048254">
    <property type="entry name" value="CDP_ALCOHOL_P_TRANSF_CS"/>
</dbReference>
<evidence type="ECO:0000256" key="12">
    <source>
        <dbReference type="ARBA" id="ARBA00033018"/>
    </source>
</evidence>
<keyword evidence="10" id="KW-0594">Phospholipid biosynthesis</keyword>
<dbReference type="PIRSF" id="PIRSF000847">
    <property type="entry name" value="Phos_ph_gly_syn"/>
    <property type="match status" value="1"/>
</dbReference>
<feature type="transmembrane region" description="Helical" evidence="14">
    <location>
        <begin position="87"/>
        <end position="106"/>
    </location>
</feature>
<dbReference type="Gene3D" id="1.20.120.1760">
    <property type="match status" value="1"/>
</dbReference>
<comment type="function">
    <text evidence="1">This protein catalyzes the committed step to the synthesis of the acidic phospholipids.</text>
</comment>
<feature type="transmembrane region" description="Helical" evidence="14">
    <location>
        <begin position="113"/>
        <end position="134"/>
    </location>
</feature>
<dbReference type="InterPro" id="IPR050324">
    <property type="entry name" value="CDP-alcohol_PTase-I"/>
</dbReference>
<keyword evidence="8" id="KW-0443">Lipid metabolism</keyword>
<organism evidence="15 16">
    <name type="scientific">Mobilitalea sibirica</name>
    <dbReference type="NCBI Taxonomy" id="1462919"/>
    <lineage>
        <taxon>Bacteria</taxon>
        <taxon>Bacillati</taxon>
        <taxon>Bacillota</taxon>
        <taxon>Clostridia</taxon>
        <taxon>Lachnospirales</taxon>
        <taxon>Lachnospiraceae</taxon>
        <taxon>Mobilitalea</taxon>
    </lineage>
</organism>
<evidence type="ECO:0000313" key="15">
    <source>
        <dbReference type="EMBL" id="MBH1939518.1"/>
    </source>
</evidence>
<dbReference type="InterPro" id="IPR004570">
    <property type="entry name" value="Phosphatidylglycerol_P_synth"/>
</dbReference>
<dbReference type="Pfam" id="PF01066">
    <property type="entry name" value="CDP-OH_P_transf"/>
    <property type="match status" value="1"/>
</dbReference>
<gene>
    <name evidence="15" type="ORF">I5677_01260</name>
</gene>
<feature type="transmembrane region" description="Helical" evidence="14">
    <location>
        <begin position="13"/>
        <end position="42"/>
    </location>
</feature>